<dbReference type="InterPro" id="IPR024934">
    <property type="entry name" value="Rubredoxin-like_dom"/>
</dbReference>
<evidence type="ECO:0000256" key="2">
    <source>
        <dbReference type="ARBA" id="ARBA00004933"/>
    </source>
</evidence>
<feature type="domain" description="Rubredoxin-like" evidence="10">
    <location>
        <begin position="5"/>
        <end position="56"/>
    </location>
</feature>
<sequence length="58" mass="6607">MIKNFKKWQCVTCSFTYDEELGMPSDGIPPGTAWEDVPDDWTCPDCSSPKSDFQMVEI</sequence>
<evidence type="ECO:0000256" key="3">
    <source>
        <dbReference type="ARBA" id="ARBA00005337"/>
    </source>
</evidence>
<dbReference type="PIRSF" id="PIRSF000071">
    <property type="entry name" value="Rubredoxin"/>
    <property type="match status" value="1"/>
</dbReference>
<dbReference type="InterPro" id="IPR024935">
    <property type="entry name" value="Rubredoxin_dom"/>
</dbReference>
<reference evidence="11 12" key="1">
    <citation type="journal article" date="2007" name="J. Bacteriol.">
        <title>Whole-genome analysis of the methyl tert-butyl ether-degrading beta-proteobacterium Methylibium petroleiphilum PM1.</title>
        <authorList>
            <person name="Kane S.R."/>
            <person name="Chakicherla A.Y."/>
            <person name="Chain P.S.G."/>
            <person name="Schmidt R."/>
            <person name="Shin M.W."/>
            <person name="Legler T.C."/>
            <person name="Scow K.M."/>
            <person name="Larimer F.W."/>
            <person name="Lucas S.M."/>
            <person name="Richardson P.M."/>
            <person name="Hristova K.R."/>
        </authorList>
    </citation>
    <scope>NUCLEOTIDE SEQUENCE [LARGE SCALE GENOMIC DNA]</scope>
    <source>
        <strain evidence="12">ATCC BAA-1232 / LMG 22953 / PM1</strain>
        <plasmid evidence="11 12">RPME01</plasmid>
    </source>
</reference>
<dbReference type="GO" id="GO:0043448">
    <property type="term" value="P:alkane catabolic process"/>
    <property type="evidence" value="ECO:0007669"/>
    <property type="project" value="TreeGrafter"/>
</dbReference>
<dbReference type="PROSITE" id="PS50903">
    <property type="entry name" value="RUBREDOXIN_LIKE"/>
    <property type="match status" value="1"/>
</dbReference>
<dbReference type="FunFam" id="2.20.28.10:FF:000001">
    <property type="entry name" value="Rubredoxin"/>
    <property type="match status" value="1"/>
</dbReference>
<keyword evidence="7 8" id="KW-0408">Iron</keyword>
<name>A2SP77_METPP</name>
<evidence type="ECO:0000256" key="1">
    <source>
        <dbReference type="ARBA" id="ARBA00002792"/>
    </source>
</evidence>
<keyword evidence="11" id="KW-0614">Plasmid</keyword>
<feature type="binding site" evidence="9">
    <location>
        <position position="10"/>
    </location>
    <ligand>
        <name>Fe cation</name>
        <dbReference type="ChEBI" id="CHEBI:24875"/>
    </ligand>
</feature>
<dbReference type="SUPFAM" id="SSF57802">
    <property type="entry name" value="Rubredoxin-like"/>
    <property type="match status" value="1"/>
</dbReference>
<organism evidence="11 12">
    <name type="scientific">Methylibium petroleiphilum (strain ATCC BAA-1232 / LMG 22953 / PM1)</name>
    <dbReference type="NCBI Taxonomy" id="420662"/>
    <lineage>
        <taxon>Bacteria</taxon>
        <taxon>Pseudomonadati</taxon>
        <taxon>Pseudomonadota</taxon>
        <taxon>Betaproteobacteria</taxon>
        <taxon>Burkholderiales</taxon>
        <taxon>Sphaerotilaceae</taxon>
        <taxon>Methylibium</taxon>
    </lineage>
</organism>
<feature type="binding site" evidence="9">
    <location>
        <position position="43"/>
    </location>
    <ligand>
        <name>Fe cation</name>
        <dbReference type="ChEBI" id="CHEBI:24875"/>
    </ligand>
</feature>
<comment type="similarity">
    <text evidence="3 8">Belongs to the rubredoxin family.</text>
</comment>
<evidence type="ECO:0000256" key="7">
    <source>
        <dbReference type="ARBA" id="ARBA00023004"/>
    </source>
</evidence>
<keyword evidence="6 8" id="KW-0249">Electron transport</keyword>
<dbReference type="EMBL" id="CP000556">
    <property type="protein sequence ID" value="ABM97366.1"/>
    <property type="molecule type" value="Genomic_DNA"/>
</dbReference>
<evidence type="ECO:0000256" key="5">
    <source>
        <dbReference type="ARBA" id="ARBA00022723"/>
    </source>
</evidence>
<evidence type="ECO:0000256" key="4">
    <source>
        <dbReference type="ARBA" id="ARBA00022448"/>
    </source>
</evidence>
<keyword evidence="4 8" id="KW-0813">Transport</keyword>
<feature type="binding site" evidence="9">
    <location>
        <position position="46"/>
    </location>
    <ligand>
        <name>Fe cation</name>
        <dbReference type="ChEBI" id="CHEBI:24875"/>
    </ligand>
</feature>
<dbReference type="Proteomes" id="UP000000366">
    <property type="component" value="Plasmid RPME01"/>
</dbReference>
<evidence type="ECO:0000256" key="6">
    <source>
        <dbReference type="ARBA" id="ARBA00022982"/>
    </source>
</evidence>
<accession>A2SP77</accession>
<evidence type="ECO:0000256" key="9">
    <source>
        <dbReference type="PIRSR" id="PIRSR000071-1"/>
    </source>
</evidence>
<dbReference type="RefSeq" id="WP_011831912.1">
    <property type="nucleotide sequence ID" value="NC_008826.1"/>
</dbReference>
<dbReference type="PANTHER" id="PTHR47627">
    <property type="entry name" value="RUBREDOXIN"/>
    <property type="match status" value="1"/>
</dbReference>
<dbReference type="PANTHER" id="PTHR47627:SF1">
    <property type="entry name" value="RUBREDOXIN-1-RELATED"/>
    <property type="match status" value="1"/>
</dbReference>
<protein>
    <recommendedName>
        <fullName evidence="8">Rubredoxin</fullName>
    </recommendedName>
</protein>
<dbReference type="BioCyc" id="MetaCyc:MONOMER-19840"/>
<evidence type="ECO:0000313" key="11">
    <source>
        <dbReference type="EMBL" id="ABM97366.1"/>
    </source>
</evidence>
<keyword evidence="5 8" id="KW-0479">Metal-binding</keyword>
<dbReference type="Pfam" id="PF00301">
    <property type="entry name" value="Rubredoxin"/>
    <property type="match status" value="1"/>
</dbReference>
<dbReference type="PRINTS" id="PR00163">
    <property type="entry name" value="RUBREDOXIN"/>
</dbReference>
<comment type="cofactor">
    <cofactor evidence="8 9">
        <name>Fe(3+)</name>
        <dbReference type="ChEBI" id="CHEBI:29034"/>
    </cofactor>
    <text evidence="8 9">Binds 1 Fe(3+) ion per subunit.</text>
</comment>
<evidence type="ECO:0000256" key="8">
    <source>
        <dbReference type="PIRNR" id="PIRNR000071"/>
    </source>
</evidence>
<feature type="binding site" evidence="9">
    <location>
        <position position="13"/>
    </location>
    <ligand>
        <name>Fe cation</name>
        <dbReference type="ChEBI" id="CHEBI:24875"/>
    </ligand>
</feature>
<dbReference type="GO" id="GO:0009055">
    <property type="term" value="F:electron transfer activity"/>
    <property type="evidence" value="ECO:0007669"/>
    <property type="project" value="InterPro"/>
</dbReference>
<proteinExistence type="inferred from homology"/>
<dbReference type="AlphaFoldDB" id="A2SP77"/>
<dbReference type="eggNOG" id="COG1773">
    <property type="taxonomic scope" value="Bacteria"/>
</dbReference>
<comment type="pathway">
    <text evidence="2">Hydrocarbon metabolism; alkane degradation.</text>
</comment>
<dbReference type="HOGENOM" id="CLU_128747_1_1_4"/>
<keyword evidence="12" id="KW-1185">Reference proteome</keyword>
<dbReference type="InterPro" id="IPR024922">
    <property type="entry name" value="Rubredoxin"/>
</dbReference>
<geneLocation type="plasmid" evidence="11 12">
    <name>RPME01</name>
</geneLocation>
<gene>
    <name evidence="11" type="ordered locus">Mpe_B0602</name>
</gene>
<evidence type="ECO:0000313" key="12">
    <source>
        <dbReference type="Proteomes" id="UP000000366"/>
    </source>
</evidence>
<dbReference type="Gene3D" id="2.20.28.10">
    <property type="match status" value="1"/>
</dbReference>
<comment type="function">
    <text evidence="1">Involved in the hydrocarbon hydroxylating system, which transfers electrons from NADH to rubredoxin reductase and then through rubredoxin to alkane 1 monooxygenase.</text>
</comment>
<dbReference type="CDD" id="cd00730">
    <property type="entry name" value="rubredoxin"/>
    <property type="match status" value="1"/>
</dbReference>
<dbReference type="GO" id="GO:0005506">
    <property type="term" value="F:iron ion binding"/>
    <property type="evidence" value="ECO:0007669"/>
    <property type="project" value="InterPro"/>
</dbReference>
<dbReference type="InterPro" id="IPR050526">
    <property type="entry name" value="Rubredoxin_ET"/>
</dbReference>
<dbReference type="KEGG" id="mpt:Mpe_B0602"/>
<evidence type="ECO:0000259" key="10">
    <source>
        <dbReference type="PROSITE" id="PS50903"/>
    </source>
</evidence>